<dbReference type="PANTHER" id="PTHR24412">
    <property type="entry name" value="KELCH PROTEIN"/>
    <property type="match status" value="1"/>
</dbReference>
<feature type="compositionally biased region" description="Polar residues" evidence="3">
    <location>
        <begin position="7"/>
        <end position="16"/>
    </location>
</feature>
<dbReference type="Pfam" id="PF01344">
    <property type="entry name" value="Kelch_1"/>
    <property type="match status" value="3"/>
</dbReference>
<evidence type="ECO:0000259" key="4">
    <source>
        <dbReference type="PROSITE" id="PS50097"/>
    </source>
</evidence>
<dbReference type="Gene3D" id="2.120.10.80">
    <property type="entry name" value="Kelch-type beta propeller"/>
    <property type="match status" value="1"/>
</dbReference>
<evidence type="ECO:0000313" key="6">
    <source>
        <dbReference type="RefSeq" id="XP_035698489.1"/>
    </source>
</evidence>
<dbReference type="PROSITE" id="PS50097">
    <property type="entry name" value="BTB"/>
    <property type="match status" value="1"/>
</dbReference>
<feature type="region of interest" description="Disordered" evidence="3">
    <location>
        <begin position="1"/>
        <end position="26"/>
    </location>
</feature>
<sequence>MDDSESVDGSLTTEVSETLGETDERVDGGLECDDSDWHPATFLQRLHELRSEGHMLDVTLCAEGKEIPCHRLVLSAFAEYFHAMFRGGHNESKKDKIEIGGVSAVALQLLVDYAYTSKITVTADNVQSLYEAANMLQVKGVEDRCEEFLTDELSSETCLVTWVLADKVSCKRLLEKAKFCSLKYFEEVCTTEEFLELPVDILKAYLSDSGLHAKKEEQVLEVIMRWAGHDLQQRQRHVKALLECVRFSHVEQDYLKGILKKDRTLSSVPGVKELIQDQSMHARPRHIHQEEILVLGGVKHVMQPEEENNKDIYRLSLNCDCVDISPLPESVVKINGYEACAVNNDVVITVAQSLSECKVWQYKPSLNSCTQLGNLVRKERHLHSVVALQGQVYVVGGITSPSWAPVYDVEVYSETTDSWNLVAPLSLQGGVRDLGITTCCGKIFVFGGRTGHCTLCDQSHITDAVQCYDPTRNVWTFVAPLPNPMQSVMACTVNCKIYLVGGQLAHVLCYDPLEECYVRMTGRLAPWCACGATVCGSDIYIIGGCDRKYSLSETDDDDDYEEVSHAAVQCYNVPSDTMILLKEFPLPISEHISLTIPKL</sequence>
<dbReference type="FunFam" id="1.25.40.420:FF:000001">
    <property type="entry name" value="Kelch-like family member 12"/>
    <property type="match status" value="1"/>
</dbReference>
<dbReference type="InterPro" id="IPR011333">
    <property type="entry name" value="SKP1/BTB/POZ_sf"/>
</dbReference>
<evidence type="ECO:0000256" key="2">
    <source>
        <dbReference type="ARBA" id="ARBA00022737"/>
    </source>
</evidence>
<reference evidence="6" key="2">
    <citation type="submission" date="2025-08" db="UniProtKB">
        <authorList>
            <consortium name="RefSeq"/>
        </authorList>
    </citation>
    <scope>IDENTIFICATION</scope>
    <source>
        <strain evidence="6">S238N-H82</strain>
        <tissue evidence="6">Testes</tissue>
    </source>
</reference>
<dbReference type="Gene3D" id="3.30.710.10">
    <property type="entry name" value="Potassium Channel Kv1.1, Chain A"/>
    <property type="match status" value="1"/>
</dbReference>
<dbReference type="Gene3D" id="1.25.40.420">
    <property type="match status" value="1"/>
</dbReference>
<dbReference type="InterPro" id="IPR006652">
    <property type="entry name" value="Kelch_1"/>
</dbReference>
<dbReference type="PIRSF" id="PIRSF037037">
    <property type="entry name" value="Kelch-like_protein_gigaxonin"/>
    <property type="match status" value="1"/>
</dbReference>
<dbReference type="AlphaFoldDB" id="A0A9J7MED8"/>
<keyword evidence="1" id="KW-0880">Kelch repeat</keyword>
<dbReference type="Proteomes" id="UP000001554">
    <property type="component" value="Chromosome 15"/>
</dbReference>
<keyword evidence="5" id="KW-1185">Reference proteome</keyword>
<protein>
    <submittedName>
        <fullName evidence="6">Kelch-like protein 24 isoform X2</fullName>
    </submittedName>
</protein>
<reference evidence="5" key="1">
    <citation type="journal article" date="2020" name="Nat. Ecol. Evol.">
        <title>Deeply conserved synteny resolves early events in vertebrate evolution.</title>
        <authorList>
            <person name="Simakov O."/>
            <person name="Marletaz F."/>
            <person name="Yue J.X."/>
            <person name="O'Connell B."/>
            <person name="Jenkins J."/>
            <person name="Brandt A."/>
            <person name="Calef R."/>
            <person name="Tung C.H."/>
            <person name="Huang T.K."/>
            <person name="Schmutz J."/>
            <person name="Satoh N."/>
            <person name="Yu J.K."/>
            <person name="Putnam N.H."/>
            <person name="Green R.E."/>
            <person name="Rokhsar D.S."/>
        </authorList>
    </citation>
    <scope>NUCLEOTIDE SEQUENCE [LARGE SCALE GENOMIC DNA]</scope>
    <source>
        <strain evidence="5">S238N-H82</strain>
    </source>
</reference>
<dbReference type="PANTHER" id="PTHR24412:SF272">
    <property type="entry name" value="KELCH-LIKE PROTEIN DIABLO"/>
    <property type="match status" value="1"/>
</dbReference>
<feature type="domain" description="BTB" evidence="4">
    <location>
        <begin position="56"/>
        <end position="123"/>
    </location>
</feature>
<dbReference type="GeneID" id="118431398"/>
<dbReference type="SUPFAM" id="SSF54695">
    <property type="entry name" value="POZ domain"/>
    <property type="match status" value="1"/>
</dbReference>
<dbReference type="SMART" id="SM00225">
    <property type="entry name" value="BTB"/>
    <property type="match status" value="1"/>
</dbReference>
<accession>A0A9J7MED8</accession>
<dbReference type="InterPro" id="IPR015915">
    <property type="entry name" value="Kelch-typ_b-propeller"/>
</dbReference>
<dbReference type="Pfam" id="PF07707">
    <property type="entry name" value="BACK"/>
    <property type="match status" value="1"/>
</dbReference>
<evidence type="ECO:0000256" key="3">
    <source>
        <dbReference type="SAM" id="MobiDB-lite"/>
    </source>
</evidence>
<proteinExistence type="predicted"/>
<organism evidence="5 6">
    <name type="scientific">Branchiostoma floridae</name>
    <name type="common">Florida lancelet</name>
    <name type="synonym">Amphioxus</name>
    <dbReference type="NCBI Taxonomy" id="7739"/>
    <lineage>
        <taxon>Eukaryota</taxon>
        <taxon>Metazoa</taxon>
        <taxon>Chordata</taxon>
        <taxon>Cephalochordata</taxon>
        <taxon>Leptocardii</taxon>
        <taxon>Amphioxiformes</taxon>
        <taxon>Branchiostomatidae</taxon>
        <taxon>Branchiostoma</taxon>
    </lineage>
</organism>
<evidence type="ECO:0000313" key="5">
    <source>
        <dbReference type="Proteomes" id="UP000001554"/>
    </source>
</evidence>
<gene>
    <name evidence="6" type="primary">LOC118431398</name>
</gene>
<dbReference type="InterPro" id="IPR000210">
    <property type="entry name" value="BTB/POZ_dom"/>
</dbReference>
<keyword evidence="2" id="KW-0677">Repeat</keyword>
<dbReference type="InterPro" id="IPR011705">
    <property type="entry name" value="BACK"/>
</dbReference>
<dbReference type="SUPFAM" id="SSF117281">
    <property type="entry name" value="Kelch motif"/>
    <property type="match status" value="1"/>
</dbReference>
<dbReference type="SMART" id="SM00612">
    <property type="entry name" value="Kelch"/>
    <property type="match status" value="3"/>
</dbReference>
<dbReference type="RefSeq" id="XP_035698489.1">
    <property type="nucleotide sequence ID" value="XM_035842596.1"/>
</dbReference>
<name>A0A9J7MED8_BRAFL</name>
<dbReference type="Pfam" id="PF00651">
    <property type="entry name" value="BTB"/>
    <property type="match status" value="1"/>
</dbReference>
<dbReference type="SMART" id="SM00875">
    <property type="entry name" value="BACK"/>
    <property type="match status" value="1"/>
</dbReference>
<dbReference type="InterPro" id="IPR017096">
    <property type="entry name" value="BTB-kelch_protein"/>
</dbReference>
<evidence type="ECO:0000256" key="1">
    <source>
        <dbReference type="ARBA" id="ARBA00022441"/>
    </source>
</evidence>